<protein>
    <submittedName>
        <fullName evidence="2">Uncharacterized protein</fullName>
    </submittedName>
</protein>
<evidence type="ECO:0000256" key="1">
    <source>
        <dbReference type="SAM" id="MobiDB-lite"/>
    </source>
</evidence>
<feature type="compositionally biased region" description="Polar residues" evidence="1">
    <location>
        <begin position="426"/>
        <end position="439"/>
    </location>
</feature>
<keyword evidence="3" id="KW-1185">Reference proteome</keyword>
<feature type="region of interest" description="Disordered" evidence="1">
    <location>
        <begin position="1"/>
        <end position="47"/>
    </location>
</feature>
<feature type="compositionally biased region" description="Basic and acidic residues" evidence="1">
    <location>
        <begin position="140"/>
        <end position="149"/>
    </location>
</feature>
<feature type="compositionally biased region" description="Low complexity" evidence="1">
    <location>
        <begin position="497"/>
        <end position="506"/>
    </location>
</feature>
<feature type="region of interest" description="Disordered" evidence="1">
    <location>
        <begin position="362"/>
        <end position="557"/>
    </location>
</feature>
<dbReference type="OrthoDB" id="3942279at2759"/>
<feature type="compositionally biased region" description="Low complexity" evidence="1">
    <location>
        <begin position="520"/>
        <end position="532"/>
    </location>
</feature>
<evidence type="ECO:0000313" key="2">
    <source>
        <dbReference type="EMBL" id="TKA71717.1"/>
    </source>
</evidence>
<feature type="compositionally biased region" description="Acidic residues" evidence="1">
    <location>
        <begin position="103"/>
        <end position="113"/>
    </location>
</feature>
<dbReference type="EMBL" id="NAJQ01000339">
    <property type="protein sequence ID" value="TKA71717.1"/>
    <property type="molecule type" value="Genomic_DNA"/>
</dbReference>
<comment type="caution">
    <text evidence="2">The sequence shown here is derived from an EMBL/GenBank/DDBJ whole genome shotgun (WGS) entry which is preliminary data.</text>
</comment>
<sequence>MVSTRHSLPSSTTTTTTTTNSAALHLPTTSSTSPPPPPSEPATSTTMTAKQARLLKNLRIDAHDAILAAPPEKKLSRATSGGSGSASGAAKVYHYRGAVYELQGDEPEEWMEAEPEKWRKRKGGVSTAGKDEVGAVQEEDVQRESEPSLKKKRRKSGDVGEDEEKQARKKRGENGVHEEDEDDHLEHARKKRRRTGTEAGEEDDAARQARKRRRSNQLAEARALKKRKRSHTVMNDEDPRDHRADSAAPSPPPPKRRDAISNLRPNISPCDLITNGGHETQTCTQYRRAAALRLARDRAANEGLQVKMLGKERMVMGARYNVARMVRELARLNGEVRWHEGRLGELRGEMVRRKRREMVRLGRGEGLEGGGEGASSTKVERRIERTSPPDVVARGLADPSPLSSKPGTPLPLTTAAQKFEGDAAPSSPSHPQAQNHGCSPTTVPAAALPPTPPTRTDSPLDTTTTTPRDTTTHNATATPAYTTTPGGPTATPPSNPTPTSSSTNLAQRKPELPSPDDNDNNNNNNNNNTKTPPQMPPQPQTTRQTTTRQTQMITPGRAEQFLLGGRFRGESVEEFEARRKGEEGWLGRVMRREV</sequence>
<proteinExistence type="predicted"/>
<dbReference type="AlphaFoldDB" id="A0A4U0X7J2"/>
<gene>
    <name evidence="2" type="ORF">B0A55_10832</name>
</gene>
<evidence type="ECO:0000313" key="3">
    <source>
        <dbReference type="Proteomes" id="UP000309340"/>
    </source>
</evidence>
<feature type="compositionally biased region" description="Basic and acidic residues" evidence="1">
    <location>
        <begin position="378"/>
        <end position="387"/>
    </location>
</feature>
<reference evidence="2 3" key="1">
    <citation type="submission" date="2017-03" db="EMBL/GenBank/DDBJ databases">
        <title>Genomes of endolithic fungi from Antarctica.</title>
        <authorList>
            <person name="Coleine C."/>
            <person name="Masonjones S."/>
            <person name="Stajich J.E."/>
        </authorList>
    </citation>
    <scope>NUCLEOTIDE SEQUENCE [LARGE SCALE GENOMIC DNA]</scope>
    <source>
        <strain evidence="2 3">CCFEE 5184</strain>
    </source>
</reference>
<feature type="compositionally biased region" description="Polar residues" evidence="1">
    <location>
        <begin position="1"/>
        <end position="11"/>
    </location>
</feature>
<dbReference type="Proteomes" id="UP000309340">
    <property type="component" value="Unassembled WGS sequence"/>
</dbReference>
<feature type="compositionally biased region" description="Low complexity" evidence="1">
    <location>
        <begin position="454"/>
        <end position="489"/>
    </location>
</feature>
<accession>A0A4U0X7J2</accession>
<feature type="region of interest" description="Disordered" evidence="1">
    <location>
        <begin position="67"/>
        <end position="278"/>
    </location>
</feature>
<organism evidence="2 3">
    <name type="scientific">Friedmanniomyces simplex</name>
    <dbReference type="NCBI Taxonomy" id="329884"/>
    <lineage>
        <taxon>Eukaryota</taxon>
        <taxon>Fungi</taxon>
        <taxon>Dikarya</taxon>
        <taxon>Ascomycota</taxon>
        <taxon>Pezizomycotina</taxon>
        <taxon>Dothideomycetes</taxon>
        <taxon>Dothideomycetidae</taxon>
        <taxon>Mycosphaerellales</taxon>
        <taxon>Teratosphaeriaceae</taxon>
        <taxon>Friedmanniomyces</taxon>
    </lineage>
</organism>
<feature type="compositionally biased region" description="Low complexity" evidence="1">
    <location>
        <begin position="540"/>
        <end position="555"/>
    </location>
</feature>
<name>A0A4U0X7J2_9PEZI</name>